<accession>A0AA96I271</accession>
<dbReference type="EMBL" id="CP134845">
    <property type="protein sequence ID" value="WNL15198.1"/>
    <property type="molecule type" value="Genomic_DNA"/>
</dbReference>
<protein>
    <submittedName>
        <fullName evidence="2">Uncharacterized protein</fullName>
    </submittedName>
</protein>
<evidence type="ECO:0000313" key="5">
    <source>
        <dbReference type="EMBL" id="WNL22779.1"/>
    </source>
</evidence>
<name>A0AA96I271_9BACT</name>
<gene>
    <name evidence="2" type="ORF">RJG51_03150</name>
    <name evidence="1" type="ORF">RJG52_07400</name>
    <name evidence="3" type="ORF">RJG53_10090</name>
    <name evidence="5" type="ORF">RJG55_07405</name>
    <name evidence="4" type="ORF">RJG56_09970</name>
    <name evidence="6" type="ORF">RJG57_03965</name>
</gene>
<dbReference type="EMBL" id="CP134852">
    <property type="protein sequence ID" value="WNL26329.1"/>
    <property type="molecule type" value="Genomic_DNA"/>
</dbReference>
<evidence type="ECO:0000313" key="3">
    <source>
        <dbReference type="EMBL" id="WNL18920.1"/>
    </source>
</evidence>
<evidence type="ECO:0000313" key="6">
    <source>
        <dbReference type="EMBL" id="WNL26329.1"/>
    </source>
</evidence>
<evidence type="ECO:0000313" key="4">
    <source>
        <dbReference type="EMBL" id="WNL21059.1"/>
    </source>
</evidence>
<proteinExistence type="predicted"/>
<reference evidence="3" key="1">
    <citation type="submission" date="2023-09" db="EMBL/GenBank/DDBJ databases">
        <title>Arcobacter tbilisiensis sp. nov. isolated from chicken meat in Tbilisi, Georgia.</title>
        <authorList>
            <person name="Matthias R."/>
            <person name="Zautner A.E."/>
        </authorList>
    </citation>
    <scope>NUCLEOTIDE SEQUENCE</scope>
    <source>
        <strain evidence="6">LEO 70</strain>
        <strain evidence="5">LEO 74</strain>
        <strain evidence="4">LEO 79</strain>
        <strain evidence="3">LEO 99</strain>
    </source>
</reference>
<dbReference type="EMBL" id="CP134849">
    <property type="protein sequence ID" value="WNL18920.1"/>
    <property type="molecule type" value="Genomic_DNA"/>
</dbReference>
<reference evidence="2" key="2">
    <citation type="submission" date="2023-09" db="EMBL/GenBank/DDBJ databases">
        <title>Characterization of Arcobacter Isolates from Retail Chicken Sold in Supermarkets in Tbilisi, Georgia.</title>
        <authorList>
            <person name="Matthias R."/>
            <person name="Zautner A.E."/>
        </authorList>
    </citation>
    <scope>NUCLEOTIDE SEQUENCE</scope>
    <source>
        <strain evidence="2">LEO 108</strain>
        <strain evidence="1">LEO 109</strain>
    </source>
</reference>
<organism evidence="2">
    <name type="scientific">Arcobacter sp. AZ-2023</name>
    <dbReference type="NCBI Taxonomy" id="3074453"/>
    <lineage>
        <taxon>Bacteria</taxon>
        <taxon>Pseudomonadati</taxon>
        <taxon>Campylobacterota</taxon>
        <taxon>Epsilonproteobacteria</taxon>
        <taxon>Campylobacterales</taxon>
        <taxon>Arcobacteraceae</taxon>
        <taxon>Arcobacter</taxon>
    </lineage>
</organism>
<sequence>MKNSNLEDKVKRYIKMKKFFMFSDALMITGLTKDILLKILESFEKKGLIIKDKDEKSLMKSSYVVINAKNKKVLNNQDIKIDVELIKAIKKLLLEIKKLNKKEFFYQELVHKTTLSKGVFAKVIKTFTQLKVLQESIDAINKDIRYFKIETTLIDDLLTFLKQKKYKELQEIIEGKRELVYFEIPDDLCKVLNVIIKNESLSKNELAKMAGLTRKRLGDWLVLLKKTGVLMDSFKEDSEDIYIFSSSRSKKVLEYINNGAYEKDKELKQLWKLTNS</sequence>
<evidence type="ECO:0000313" key="1">
    <source>
        <dbReference type="EMBL" id="WNL11754.1"/>
    </source>
</evidence>
<evidence type="ECO:0000313" key="2">
    <source>
        <dbReference type="EMBL" id="WNL15198.1"/>
    </source>
</evidence>
<dbReference type="EMBL" id="CP134851">
    <property type="protein sequence ID" value="WNL22779.1"/>
    <property type="molecule type" value="Genomic_DNA"/>
</dbReference>
<dbReference type="EMBL" id="CP134850">
    <property type="protein sequence ID" value="WNL21059.1"/>
    <property type="molecule type" value="Genomic_DNA"/>
</dbReference>
<dbReference type="AlphaFoldDB" id="A0AA96I271"/>
<dbReference type="EMBL" id="CP134844">
    <property type="protein sequence ID" value="WNL11754.1"/>
    <property type="molecule type" value="Genomic_DNA"/>
</dbReference>